<dbReference type="PANTHER" id="PTHR21716:SF53">
    <property type="entry name" value="PERMEASE PERM-RELATED"/>
    <property type="match status" value="1"/>
</dbReference>
<keyword evidence="7 9" id="KW-0472">Membrane</keyword>
<organism evidence="10">
    <name type="scientific">uncultured Thermomicrobiales bacterium</name>
    <dbReference type="NCBI Taxonomy" id="1645740"/>
    <lineage>
        <taxon>Bacteria</taxon>
        <taxon>Pseudomonadati</taxon>
        <taxon>Thermomicrobiota</taxon>
        <taxon>Thermomicrobia</taxon>
        <taxon>Thermomicrobiales</taxon>
        <taxon>environmental samples</taxon>
    </lineage>
</organism>
<evidence type="ECO:0000256" key="1">
    <source>
        <dbReference type="ARBA" id="ARBA00004651"/>
    </source>
</evidence>
<evidence type="ECO:0000313" key="10">
    <source>
        <dbReference type="EMBL" id="CAA9546465.1"/>
    </source>
</evidence>
<name>A0A6J4UDT3_9BACT</name>
<evidence type="ECO:0000256" key="8">
    <source>
        <dbReference type="SAM" id="MobiDB-lite"/>
    </source>
</evidence>
<proteinExistence type="inferred from homology"/>
<evidence type="ECO:0000256" key="2">
    <source>
        <dbReference type="ARBA" id="ARBA00009773"/>
    </source>
</evidence>
<keyword evidence="6 9" id="KW-1133">Transmembrane helix</keyword>
<dbReference type="EMBL" id="CADCWF010000083">
    <property type="protein sequence ID" value="CAA9546465.1"/>
    <property type="molecule type" value="Genomic_DNA"/>
</dbReference>
<feature type="transmembrane region" description="Helical" evidence="9">
    <location>
        <begin position="229"/>
        <end position="246"/>
    </location>
</feature>
<dbReference type="AlphaFoldDB" id="A0A6J4UDT3"/>
<feature type="compositionally biased region" description="Pro residues" evidence="8">
    <location>
        <begin position="7"/>
        <end position="16"/>
    </location>
</feature>
<keyword evidence="5 9" id="KW-0812">Transmembrane</keyword>
<evidence type="ECO:0000256" key="4">
    <source>
        <dbReference type="ARBA" id="ARBA00022475"/>
    </source>
</evidence>
<comment type="subcellular location">
    <subcellularLocation>
        <location evidence="1">Cell membrane</location>
        <topology evidence="1">Multi-pass membrane protein</topology>
    </subcellularLocation>
</comment>
<protein>
    <recommendedName>
        <fullName evidence="11">AI-2E family transporter</fullName>
    </recommendedName>
</protein>
<dbReference type="GO" id="GO:0055085">
    <property type="term" value="P:transmembrane transport"/>
    <property type="evidence" value="ECO:0007669"/>
    <property type="project" value="TreeGrafter"/>
</dbReference>
<feature type="region of interest" description="Disordered" evidence="8">
    <location>
        <begin position="1"/>
        <end position="22"/>
    </location>
</feature>
<keyword evidence="4" id="KW-1003">Cell membrane</keyword>
<evidence type="ECO:0000256" key="6">
    <source>
        <dbReference type="ARBA" id="ARBA00022989"/>
    </source>
</evidence>
<feature type="transmembrane region" description="Helical" evidence="9">
    <location>
        <begin position="64"/>
        <end position="84"/>
    </location>
</feature>
<reference evidence="10" key="1">
    <citation type="submission" date="2020-02" db="EMBL/GenBank/DDBJ databases">
        <authorList>
            <person name="Meier V. D."/>
        </authorList>
    </citation>
    <scope>NUCLEOTIDE SEQUENCE</scope>
    <source>
        <strain evidence="10">AVDCRST_MAG59</strain>
    </source>
</reference>
<evidence type="ECO:0000256" key="9">
    <source>
        <dbReference type="SAM" id="Phobius"/>
    </source>
</evidence>
<sequence length="371" mass="38543">MERDPTGHPPAPPQPDRPGADRVHGALAARGVPPWWSNAAVGAAALAAALGALALTWLLLHPLLLLFAAVVIAEALSPVVEWIARRLPRPAAVALVYLLLVLVGAGLAWLAVPTLVAQGRQLIAAAPSLLARARNLAEGLDPTSTDQILGAIQTRVDRFGLSLIALPLTVASVVVEVALVLLLSAYWLIAEPALHRFALSLLPPRRRAHAGRLLGEIGQTVGGYVRGKGLSLLVVGLGVYAGLRLIGVEFPLLLALIAAFAELIPVVGIVLATVPAVAVALLESPTQAVAVLVFYVVFQQIESNLLLPFFVRRQTGIPPLLAVFALVAGEALAGILGALIAIPLAGVARILVVRIVAPAIRRRVGAADDGA</sequence>
<evidence type="ECO:0008006" key="11">
    <source>
        <dbReference type="Google" id="ProtNLM"/>
    </source>
</evidence>
<comment type="similarity">
    <text evidence="2">Belongs to the autoinducer-2 exporter (AI-2E) (TC 2.A.86) family.</text>
</comment>
<gene>
    <name evidence="10" type="ORF">AVDCRST_MAG59-1340</name>
</gene>
<feature type="transmembrane region" description="Helical" evidence="9">
    <location>
        <begin position="164"/>
        <end position="189"/>
    </location>
</feature>
<evidence type="ECO:0000256" key="5">
    <source>
        <dbReference type="ARBA" id="ARBA00022692"/>
    </source>
</evidence>
<feature type="transmembrane region" description="Helical" evidence="9">
    <location>
        <begin position="289"/>
        <end position="311"/>
    </location>
</feature>
<feature type="transmembrane region" description="Helical" evidence="9">
    <location>
        <begin position="252"/>
        <end position="282"/>
    </location>
</feature>
<feature type="transmembrane region" description="Helical" evidence="9">
    <location>
        <begin position="91"/>
        <end position="112"/>
    </location>
</feature>
<feature type="transmembrane region" description="Helical" evidence="9">
    <location>
        <begin position="39"/>
        <end position="58"/>
    </location>
</feature>
<dbReference type="Pfam" id="PF01594">
    <property type="entry name" value="AI-2E_transport"/>
    <property type="match status" value="1"/>
</dbReference>
<accession>A0A6J4UDT3</accession>
<dbReference type="PANTHER" id="PTHR21716">
    <property type="entry name" value="TRANSMEMBRANE PROTEIN"/>
    <property type="match status" value="1"/>
</dbReference>
<evidence type="ECO:0000256" key="7">
    <source>
        <dbReference type="ARBA" id="ARBA00023136"/>
    </source>
</evidence>
<dbReference type="GO" id="GO:0005886">
    <property type="term" value="C:plasma membrane"/>
    <property type="evidence" value="ECO:0007669"/>
    <property type="project" value="UniProtKB-SubCell"/>
</dbReference>
<dbReference type="InterPro" id="IPR002549">
    <property type="entry name" value="AI-2E-like"/>
</dbReference>
<keyword evidence="3" id="KW-0813">Transport</keyword>
<evidence type="ECO:0000256" key="3">
    <source>
        <dbReference type="ARBA" id="ARBA00022448"/>
    </source>
</evidence>
<feature type="transmembrane region" description="Helical" evidence="9">
    <location>
        <begin position="331"/>
        <end position="352"/>
    </location>
</feature>